<proteinExistence type="predicted"/>
<evidence type="ECO:0000313" key="2">
    <source>
        <dbReference type="EMBL" id="ETW96394.1"/>
    </source>
</evidence>
<name>W4LEQ2_9BACT</name>
<reference evidence="2 3" key="1">
    <citation type="journal article" date="2014" name="Nature">
        <title>An environmental bacterial taxon with a large and distinct metabolic repertoire.</title>
        <authorList>
            <person name="Wilson M.C."/>
            <person name="Mori T."/>
            <person name="Ruckert C."/>
            <person name="Uria A.R."/>
            <person name="Helf M.J."/>
            <person name="Takada K."/>
            <person name="Gernert C."/>
            <person name="Steffens U.A."/>
            <person name="Heycke N."/>
            <person name="Schmitt S."/>
            <person name="Rinke C."/>
            <person name="Helfrich E.J."/>
            <person name="Brachmann A.O."/>
            <person name="Gurgui C."/>
            <person name="Wakimoto T."/>
            <person name="Kracht M."/>
            <person name="Crusemann M."/>
            <person name="Hentschel U."/>
            <person name="Abe I."/>
            <person name="Matsunaga S."/>
            <person name="Kalinowski J."/>
            <person name="Takeyama H."/>
            <person name="Piel J."/>
        </authorList>
    </citation>
    <scope>NUCLEOTIDE SEQUENCE [LARGE SCALE GENOMIC DNA]</scope>
    <source>
        <strain evidence="3">TSY2</strain>
    </source>
</reference>
<keyword evidence="3" id="KW-1185">Reference proteome</keyword>
<dbReference type="Proteomes" id="UP000019140">
    <property type="component" value="Unassembled WGS sequence"/>
</dbReference>
<sequence length="41" mass="4994">MSQYLYIFIYFIVLFGSNFFSSMKQMLILLISILYMKDKKD</sequence>
<evidence type="ECO:0000256" key="1">
    <source>
        <dbReference type="SAM" id="Phobius"/>
    </source>
</evidence>
<gene>
    <name evidence="2" type="ORF">ETSY2_46470</name>
</gene>
<protein>
    <submittedName>
        <fullName evidence="2">Uncharacterized protein</fullName>
    </submittedName>
</protein>
<accession>W4LEQ2</accession>
<dbReference type="EMBL" id="AZHX01002188">
    <property type="protein sequence ID" value="ETW96394.1"/>
    <property type="molecule type" value="Genomic_DNA"/>
</dbReference>
<feature type="transmembrane region" description="Helical" evidence="1">
    <location>
        <begin position="6"/>
        <end position="35"/>
    </location>
</feature>
<keyword evidence="1" id="KW-1133">Transmembrane helix</keyword>
<comment type="caution">
    <text evidence="2">The sequence shown here is derived from an EMBL/GenBank/DDBJ whole genome shotgun (WGS) entry which is preliminary data.</text>
</comment>
<dbReference type="AlphaFoldDB" id="W4LEQ2"/>
<keyword evidence="1" id="KW-0472">Membrane</keyword>
<evidence type="ECO:0000313" key="3">
    <source>
        <dbReference type="Proteomes" id="UP000019140"/>
    </source>
</evidence>
<dbReference type="HOGENOM" id="CLU_3267313_0_0_7"/>
<organism evidence="2 3">
    <name type="scientific">Candidatus Entotheonella gemina</name>
    <dbReference type="NCBI Taxonomy" id="1429439"/>
    <lineage>
        <taxon>Bacteria</taxon>
        <taxon>Pseudomonadati</taxon>
        <taxon>Nitrospinota/Tectimicrobiota group</taxon>
        <taxon>Candidatus Tectimicrobiota</taxon>
        <taxon>Candidatus Entotheonellia</taxon>
        <taxon>Candidatus Entotheonellales</taxon>
        <taxon>Candidatus Entotheonellaceae</taxon>
        <taxon>Candidatus Entotheonella</taxon>
    </lineage>
</organism>
<keyword evidence="1" id="KW-0812">Transmembrane</keyword>